<organism evidence="11 12">
    <name type="scientific">Knufia fluminis</name>
    <dbReference type="NCBI Taxonomy" id="191047"/>
    <lineage>
        <taxon>Eukaryota</taxon>
        <taxon>Fungi</taxon>
        <taxon>Dikarya</taxon>
        <taxon>Ascomycota</taxon>
        <taxon>Pezizomycotina</taxon>
        <taxon>Eurotiomycetes</taxon>
        <taxon>Chaetothyriomycetidae</taxon>
        <taxon>Chaetothyriales</taxon>
        <taxon>Trichomeriaceae</taxon>
        <taxon>Knufia</taxon>
    </lineage>
</organism>
<keyword evidence="8" id="KW-0732">Signal</keyword>
<comment type="similarity">
    <text evidence="3 8">Belongs to the DDOST 48 kDa subunit family.</text>
</comment>
<dbReference type="GO" id="GO:0008250">
    <property type="term" value="C:oligosaccharyltransferase complex"/>
    <property type="evidence" value="ECO:0007669"/>
    <property type="project" value="TreeGrafter"/>
</dbReference>
<evidence type="ECO:0000259" key="9">
    <source>
        <dbReference type="Pfam" id="PF03345"/>
    </source>
</evidence>
<accession>A0AAN8EKY4</accession>
<comment type="pathway">
    <text evidence="2 8">Protein modification; protein glycosylation.</text>
</comment>
<dbReference type="GO" id="GO:0018279">
    <property type="term" value="P:protein N-linked glycosylation via asparagine"/>
    <property type="evidence" value="ECO:0007669"/>
    <property type="project" value="UniProtKB-UniRule"/>
</dbReference>
<dbReference type="InterPro" id="IPR055459">
    <property type="entry name" value="OST48_MD"/>
</dbReference>
<evidence type="ECO:0000256" key="5">
    <source>
        <dbReference type="ARBA" id="ARBA00022824"/>
    </source>
</evidence>
<feature type="domain" description="OST48 middle" evidence="10">
    <location>
        <begin position="318"/>
        <end position="456"/>
    </location>
</feature>
<gene>
    <name evidence="11" type="primary">WBP1</name>
    <name evidence="11" type="ORF">OHC33_005022</name>
</gene>
<keyword evidence="12" id="KW-1185">Reference proteome</keyword>
<proteinExistence type="inferred from homology"/>
<reference evidence="11 12" key="1">
    <citation type="submission" date="2022-12" db="EMBL/GenBank/DDBJ databases">
        <title>Genomic features and morphological characterization of a novel Knufia sp. strain isolated from spacecraft assembly facility.</title>
        <authorList>
            <person name="Teixeira M."/>
            <person name="Chander A.M."/>
            <person name="Stajich J.E."/>
            <person name="Venkateswaran K."/>
        </authorList>
    </citation>
    <scope>NUCLEOTIDE SEQUENCE [LARGE SCALE GENOMIC DNA]</scope>
    <source>
        <strain evidence="11 12">FJI-L2-BK-P2</strain>
    </source>
</reference>
<evidence type="ECO:0000313" key="11">
    <source>
        <dbReference type="EMBL" id="KAK5953753.1"/>
    </source>
</evidence>
<evidence type="ECO:0000256" key="2">
    <source>
        <dbReference type="ARBA" id="ARBA00004922"/>
    </source>
</evidence>
<comment type="subunit">
    <text evidence="8">Component of the oligosaccharyltransferase (OST) complex.</text>
</comment>
<keyword evidence="4 8" id="KW-0812">Transmembrane</keyword>
<dbReference type="InterPro" id="IPR055457">
    <property type="entry name" value="OST48_N"/>
</dbReference>
<dbReference type="AlphaFoldDB" id="A0AAN8EKY4"/>
<evidence type="ECO:0000256" key="7">
    <source>
        <dbReference type="ARBA" id="ARBA00023136"/>
    </source>
</evidence>
<dbReference type="Pfam" id="PF23358">
    <property type="entry name" value="OST48_MD"/>
    <property type="match status" value="1"/>
</dbReference>
<evidence type="ECO:0000256" key="8">
    <source>
        <dbReference type="RuleBase" id="RU361142"/>
    </source>
</evidence>
<dbReference type="PANTHER" id="PTHR10830:SF0">
    <property type="entry name" value="DOLICHYL-DIPHOSPHOOLIGOSACCHARIDE--PROTEIN GLYCOSYLTRANSFERASE 48 KDA SUBUNIT"/>
    <property type="match status" value="1"/>
</dbReference>
<keyword evidence="6 8" id="KW-1133">Transmembrane helix</keyword>
<evidence type="ECO:0000256" key="6">
    <source>
        <dbReference type="ARBA" id="ARBA00022989"/>
    </source>
</evidence>
<dbReference type="PANTHER" id="PTHR10830">
    <property type="entry name" value="DOLICHYL-DIPHOSPHOOLIGOSACCHARIDE--PROTEIN GLYCOSYLTRANSFERASE 48 KDA SUBUNIT"/>
    <property type="match status" value="1"/>
</dbReference>
<keyword evidence="11" id="KW-0808">Transferase</keyword>
<evidence type="ECO:0000313" key="12">
    <source>
        <dbReference type="Proteomes" id="UP001316803"/>
    </source>
</evidence>
<comment type="caution">
    <text evidence="11">The sequence shown here is derived from an EMBL/GenBank/DDBJ whole genome shotgun (WGS) entry which is preliminary data.</text>
</comment>
<evidence type="ECO:0000256" key="3">
    <source>
        <dbReference type="ARBA" id="ARBA00008743"/>
    </source>
</evidence>
<evidence type="ECO:0000256" key="1">
    <source>
        <dbReference type="ARBA" id="ARBA00004479"/>
    </source>
</evidence>
<keyword evidence="5 8" id="KW-0256">Endoplasmic reticulum</keyword>
<dbReference type="InterPro" id="IPR005013">
    <property type="entry name" value="DDOST_48_kDa_subunit"/>
</dbReference>
<sequence>MRLSSSLCVLLWTFTLSVVARSAVGDRLLVVLEDTAGKELYSQLWKDLESRSFKLSFESPKAESLSLFKLGAPAYDHVLLLPPKSKGYGPNLTPKAILDFANAGGNVLLGLSSETATPSAISSLLLEFDISLPSDRTSQVVDHFNYDTKSSADNHNVLLLPRPGSLRPDIVDFFGGEGLLAVPKAVGQTLGASSPLINPILKAPGTSYIYNPKEEAGEEQDISATGSQIALISAMQARNSARFTVLGSLEMLQDKWFDASVQTLSGKTSKTINREFARRLTEWTFKEVGVLKVGRVEHHQVTDAAKPVSNTTQIGFADPEIYRIKTDVSFSLELSTWDRTHYTPYSPPSSDSLQLEFTMLSPFHRLPLQPTSHTPNATIFTTTFKTPDQHGIFAFRVNYKRPFLTYVDERRQVTVRHFAHDEWPRSYAISAAWPWIAGLWTVIGGFVCFVGVWLYCEPPREGEKEKVRVKVEGE</sequence>
<evidence type="ECO:0000256" key="4">
    <source>
        <dbReference type="ARBA" id="ARBA00022692"/>
    </source>
</evidence>
<dbReference type="GO" id="GO:0016740">
    <property type="term" value="F:transferase activity"/>
    <property type="evidence" value="ECO:0007669"/>
    <property type="project" value="UniProtKB-KW"/>
</dbReference>
<keyword evidence="7 8" id="KW-0472">Membrane</keyword>
<evidence type="ECO:0000259" key="10">
    <source>
        <dbReference type="Pfam" id="PF23358"/>
    </source>
</evidence>
<feature type="signal peptide" evidence="8">
    <location>
        <begin position="1"/>
        <end position="22"/>
    </location>
</feature>
<feature type="transmembrane region" description="Helical" evidence="8">
    <location>
        <begin position="432"/>
        <end position="456"/>
    </location>
</feature>
<protein>
    <recommendedName>
        <fullName evidence="8">Dolichyl-diphosphooligosaccharide--protein glycosyltransferase subunit WBP1</fullName>
        <shortName evidence="8">Oligosaccharyl transferase subunit WBP1</shortName>
    </recommendedName>
</protein>
<name>A0AAN8EKY4_9EURO</name>
<feature type="chain" id="PRO_5042666520" description="Dolichyl-diphosphooligosaccharide--protein glycosyltransferase subunit WBP1" evidence="8">
    <location>
        <begin position="23"/>
        <end position="474"/>
    </location>
</feature>
<feature type="domain" description="OST48 N-terminal" evidence="9">
    <location>
        <begin position="27"/>
        <end position="284"/>
    </location>
</feature>
<dbReference type="Proteomes" id="UP001316803">
    <property type="component" value="Unassembled WGS sequence"/>
</dbReference>
<dbReference type="Pfam" id="PF03345">
    <property type="entry name" value="OST48_N"/>
    <property type="match status" value="1"/>
</dbReference>
<comment type="subcellular location">
    <subcellularLocation>
        <location evidence="8">Endoplasmic reticulum membrane</location>
        <topology evidence="8">Single-pass type I membrane protein</topology>
    </subcellularLocation>
    <subcellularLocation>
        <location evidence="1">Membrane</location>
        <topology evidence="1">Single-pass type I membrane protein</topology>
    </subcellularLocation>
</comment>
<comment type="function">
    <text evidence="8">Subunit of the oligosaccharyl transferase (OST) complex that catalyzes the initial transfer of a defined glycan (Glc(3)Man(9)GlcNAc(2) in eukaryotes) from the lipid carrier dolichol-pyrophosphate to an asparagine residue within an Asn-X-Ser/Thr consensus motif in nascent polypeptide chains, the first step in protein N-glycosylation. N-glycosylation occurs cotranslationally and the complex associates with the Sec61 complex at the channel-forming translocon complex that mediates protein translocation across the endoplasmic reticulum (ER).</text>
</comment>
<dbReference type="EMBL" id="JAKLMC020000010">
    <property type="protein sequence ID" value="KAK5953753.1"/>
    <property type="molecule type" value="Genomic_DNA"/>
</dbReference>